<dbReference type="eggNOG" id="ENOG502SGWS">
    <property type="taxonomic scope" value="Eukaryota"/>
</dbReference>
<evidence type="ECO:0000313" key="2">
    <source>
        <dbReference type="Proteomes" id="UP000053201"/>
    </source>
</evidence>
<name>A0A0L0H6C1_SPIPD</name>
<sequence>MPTLLVFLTITLFLFHVFSSLPLVLPLIFLTLALAQYTITHLYTSHLQKTTILTDIQYLTTPPPRGRKGTAIVVGGSIAGLITSAVLLNHFDRVVVLESEEIGQNGDGKEERKHVPHGRLAHVLLPLGLKVVKTLFPGLENDLLERGGIPTQLSAQYQHIYGGLIKQTPYVPDTAIILTSRPLLESTIRHQLLLSDRIEFRSGTVVTGLVVQEGDVRGVKVFDGENKAGVVEGVVVVDATGRSARGIKWLQSLSYPTPPTTSYDPHQQYTCARFKTHSDLPSLVFNVGFPGKRHETFAIFRVENNECILGSMSTGNPHPIAPRSDEAMRDWMLASDCPELNTTMFERVGERVSEWFSWKFPGSRWVRYEEVDLPGGFVAVGDAVCSFNPIYGQGMTAAAIAATTLDATLRKTTSLKSLPKTYHTLLAHRLEPIWDTNESNDIRFKAVTPSSPLDSHRVRLERSGRVFELLVYAAQEDAAASGCLLRLMSMVAGQAEMLEWRVLWAIAKVAWRRYWE</sequence>
<organism evidence="1 2">
    <name type="scientific">Spizellomyces punctatus (strain DAOM BR117)</name>
    <dbReference type="NCBI Taxonomy" id="645134"/>
    <lineage>
        <taxon>Eukaryota</taxon>
        <taxon>Fungi</taxon>
        <taxon>Fungi incertae sedis</taxon>
        <taxon>Chytridiomycota</taxon>
        <taxon>Chytridiomycota incertae sedis</taxon>
        <taxon>Chytridiomycetes</taxon>
        <taxon>Spizellomycetales</taxon>
        <taxon>Spizellomycetaceae</taxon>
        <taxon>Spizellomyces</taxon>
    </lineage>
</organism>
<dbReference type="InParanoid" id="A0A0L0H6C1"/>
<reference evidence="1 2" key="1">
    <citation type="submission" date="2009-08" db="EMBL/GenBank/DDBJ databases">
        <title>The Genome Sequence of Spizellomyces punctatus strain DAOM BR117.</title>
        <authorList>
            <consortium name="The Broad Institute Genome Sequencing Platform"/>
            <person name="Russ C."/>
            <person name="Cuomo C."/>
            <person name="Shea T."/>
            <person name="Young S.K."/>
            <person name="Zeng Q."/>
            <person name="Koehrsen M."/>
            <person name="Haas B."/>
            <person name="Borodovsky M."/>
            <person name="Guigo R."/>
            <person name="Alvarado L."/>
            <person name="Berlin A."/>
            <person name="Bochicchio J."/>
            <person name="Borenstein D."/>
            <person name="Chapman S."/>
            <person name="Chen Z."/>
            <person name="Engels R."/>
            <person name="Freedman E."/>
            <person name="Gellesch M."/>
            <person name="Goldberg J."/>
            <person name="Griggs A."/>
            <person name="Gujja S."/>
            <person name="Heiman D."/>
            <person name="Hepburn T."/>
            <person name="Howarth C."/>
            <person name="Jen D."/>
            <person name="Larson L."/>
            <person name="Lewis B."/>
            <person name="Mehta T."/>
            <person name="Park D."/>
            <person name="Pearson M."/>
            <person name="Roberts A."/>
            <person name="Saif S."/>
            <person name="Shenoy N."/>
            <person name="Sisk P."/>
            <person name="Stolte C."/>
            <person name="Sykes S."/>
            <person name="Thomson T."/>
            <person name="Walk T."/>
            <person name="White J."/>
            <person name="Yandava C."/>
            <person name="Burger G."/>
            <person name="Gray M.W."/>
            <person name="Holland P.W.H."/>
            <person name="King N."/>
            <person name="Lang F.B.F."/>
            <person name="Roger A.J."/>
            <person name="Ruiz-Trillo I."/>
            <person name="Lander E."/>
            <person name="Nusbaum C."/>
        </authorList>
    </citation>
    <scope>NUCLEOTIDE SEQUENCE [LARGE SCALE GENOMIC DNA]</scope>
    <source>
        <strain evidence="1 2">DAOM BR117</strain>
    </source>
</reference>
<dbReference type="Proteomes" id="UP000053201">
    <property type="component" value="Unassembled WGS sequence"/>
</dbReference>
<dbReference type="PANTHER" id="PTHR43422:SF3">
    <property type="entry name" value="THIAMINE THIAZOLE SYNTHASE"/>
    <property type="match status" value="1"/>
</dbReference>
<proteinExistence type="predicted"/>
<dbReference type="RefSeq" id="XP_016604802.1">
    <property type="nucleotide sequence ID" value="XM_016756121.1"/>
</dbReference>
<evidence type="ECO:0000313" key="1">
    <source>
        <dbReference type="EMBL" id="KNC96762.1"/>
    </source>
</evidence>
<dbReference type="OMA" id="SRQAWDI"/>
<dbReference type="SUPFAM" id="SSF51905">
    <property type="entry name" value="FAD/NAD(P)-binding domain"/>
    <property type="match status" value="1"/>
</dbReference>
<dbReference type="EMBL" id="KQ257467">
    <property type="protein sequence ID" value="KNC96762.1"/>
    <property type="molecule type" value="Genomic_DNA"/>
</dbReference>
<dbReference type="InterPro" id="IPR036188">
    <property type="entry name" value="FAD/NAD-bd_sf"/>
</dbReference>
<keyword evidence="2" id="KW-1185">Reference proteome</keyword>
<dbReference type="AlphaFoldDB" id="A0A0L0H6C1"/>
<dbReference type="VEuPathDB" id="FungiDB:SPPG_07969"/>
<dbReference type="PANTHER" id="PTHR43422">
    <property type="entry name" value="THIAMINE THIAZOLE SYNTHASE"/>
    <property type="match status" value="1"/>
</dbReference>
<protein>
    <recommendedName>
        <fullName evidence="3">FAD-binding domain-containing protein</fullName>
    </recommendedName>
</protein>
<dbReference type="GeneID" id="27691152"/>
<evidence type="ECO:0008006" key="3">
    <source>
        <dbReference type="Google" id="ProtNLM"/>
    </source>
</evidence>
<accession>A0A0L0H6C1</accession>
<gene>
    <name evidence="1" type="ORF">SPPG_07969</name>
</gene>
<dbReference type="Gene3D" id="3.50.50.60">
    <property type="entry name" value="FAD/NAD(P)-binding domain"/>
    <property type="match status" value="1"/>
</dbReference>
<dbReference type="OrthoDB" id="10051892at2759"/>